<name>A0A317Y5B1_MAIZE</name>
<evidence type="ECO:0000256" key="2">
    <source>
        <dbReference type="SAM" id="MobiDB-lite"/>
    </source>
</evidence>
<dbReference type="Proteomes" id="UP000251960">
    <property type="component" value="Chromosome 1"/>
</dbReference>
<dbReference type="EMBL" id="NCVQ01000001">
    <property type="protein sequence ID" value="PWZ52874.1"/>
    <property type="molecule type" value="Genomic_DNA"/>
</dbReference>
<comment type="similarity">
    <text evidence="1">Belongs to the plant acyltransferase family.</text>
</comment>
<evidence type="ECO:0000313" key="3">
    <source>
        <dbReference type="EMBL" id="PWZ52874.1"/>
    </source>
</evidence>
<dbReference type="PANTHER" id="PTHR31147">
    <property type="entry name" value="ACYL TRANSFERASE 4"/>
    <property type="match status" value="1"/>
</dbReference>
<reference evidence="3" key="1">
    <citation type="journal article" date="2018" name="Nat. Genet.">
        <title>Extensive intraspecific gene order and gene structural variations between Mo17 and other maize genomes.</title>
        <authorList>
            <person name="Sun S."/>
            <person name="Zhou Y."/>
            <person name="Chen J."/>
            <person name="Shi J."/>
            <person name="Zhao H."/>
            <person name="Zhao H."/>
            <person name="Song W."/>
            <person name="Zhang M."/>
            <person name="Cui Y."/>
            <person name="Dong X."/>
            <person name="Liu H."/>
            <person name="Ma X."/>
            <person name="Jiao Y."/>
            <person name="Wang B."/>
            <person name="Wei X."/>
            <person name="Stein J.C."/>
            <person name="Glaubitz J.C."/>
            <person name="Lu F."/>
            <person name="Yu G."/>
            <person name="Liang C."/>
            <person name="Fengler K."/>
            <person name="Li B."/>
            <person name="Rafalski A."/>
            <person name="Schnable P.S."/>
            <person name="Ware D.H."/>
            <person name="Buckler E.S."/>
            <person name="Lai J."/>
        </authorList>
    </citation>
    <scope>NUCLEOTIDE SEQUENCE [LARGE SCALE GENOMIC DNA]</scope>
    <source>
        <tissue evidence="3">Seedling</tissue>
    </source>
</reference>
<protein>
    <submittedName>
        <fullName evidence="3">Acyl transferase 1</fullName>
    </submittedName>
</protein>
<dbReference type="AlphaFoldDB" id="A0A317Y5B1"/>
<dbReference type="ExpressionAtlas" id="A0A317Y5B1">
    <property type="expression patterns" value="baseline and differential"/>
</dbReference>
<dbReference type="InterPro" id="IPR023213">
    <property type="entry name" value="CAT-like_dom_sf"/>
</dbReference>
<accession>A0A317Y5B1</accession>
<dbReference type="GO" id="GO:0016747">
    <property type="term" value="F:acyltransferase activity, transferring groups other than amino-acyl groups"/>
    <property type="evidence" value="ECO:0007669"/>
    <property type="project" value="UniProtKB-ARBA"/>
</dbReference>
<gene>
    <name evidence="3" type="primary">AT1_1</name>
    <name evidence="3" type="ORF">Zm00014a_007692</name>
</gene>
<sequence length="452" mass="49127">MVTFKAHRSDPELVTPASPTPQGSKTLSDVDSQIPLWFYATVIEFFRPRNAVDGHDTQAVVDVAEAIREALAKALVYYYPIAGRLREVSKGKLAVECSGGVVFVDAHADVRLDELGEPLLPPYPCIEELVCDIGDAKDVVGRPLMFMQVTRFKCGGFAIGVSICHNMADAFGVIQFLKCVTDLARGDEHPAVLPVWDRELLTARNPPDLTSLPFVQESHESSPVQPMAMDKMVGCYFLFGPREIAALRSQVTEPATNFELITAAMWMCRAEAIALALGCGSAGSQQQRASSSLLITMNVRGKAKLTPPLPRGFYGNGFVFVEAELRGATRSLGGTVELVQKAKRGMTEEYVKSMVDLFSLGGAAPYAQGWTFVVSDITRIGEDELDLGWAERVAGGVPIVGNDDATKMVSYQMRCKNADGEDCVVASMYLPEPAMNKFKEKILILATSKLAT</sequence>
<dbReference type="Pfam" id="PF02458">
    <property type="entry name" value="Transferase"/>
    <property type="match status" value="1"/>
</dbReference>
<feature type="region of interest" description="Disordered" evidence="2">
    <location>
        <begin position="1"/>
        <end position="28"/>
    </location>
</feature>
<organism evidence="3">
    <name type="scientific">Zea mays</name>
    <name type="common">Maize</name>
    <dbReference type="NCBI Taxonomy" id="4577"/>
    <lineage>
        <taxon>Eukaryota</taxon>
        <taxon>Viridiplantae</taxon>
        <taxon>Streptophyta</taxon>
        <taxon>Embryophyta</taxon>
        <taxon>Tracheophyta</taxon>
        <taxon>Spermatophyta</taxon>
        <taxon>Magnoliopsida</taxon>
        <taxon>Liliopsida</taxon>
        <taxon>Poales</taxon>
        <taxon>Poaceae</taxon>
        <taxon>PACMAD clade</taxon>
        <taxon>Panicoideae</taxon>
        <taxon>Andropogonodae</taxon>
        <taxon>Andropogoneae</taxon>
        <taxon>Tripsacinae</taxon>
        <taxon>Zea</taxon>
    </lineage>
</organism>
<dbReference type="InterPro" id="IPR050898">
    <property type="entry name" value="Plant_acyltransferase"/>
</dbReference>
<evidence type="ECO:0000256" key="1">
    <source>
        <dbReference type="ARBA" id="ARBA00009861"/>
    </source>
</evidence>
<keyword evidence="3" id="KW-0808">Transferase</keyword>
<dbReference type="Gene3D" id="3.30.559.10">
    <property type="entry name" value="Chloramphenicol acetyltransferase-like domain"/>
    <property type="match status" value="2"/>
</dbReference>
<proteinExistence type="inferred from homology"/>
<comment type="caution">
    <text evidence="3">The sequence shown here is derived from an EMBL/GenBank/DDBJ whole genome shotgun (WGS) entry which is preliminary data.</text>
</comment>